<keyword evidence="3" id="KW-0547">Nucleotide-binding</keyword>
<feature type="domain" description="AMP-binding enzyme C-terminal" evidence="6">
    <location>
        <begin position="432"/>
        <end position="509"/>
    </location>
</feature>
<organism evidence="7 8">
    <name type="scientific">Oceanobacter antarcticus</name>
    <dbReference type="NCBI Taxonomy" id="3133425"/>
    <lineage>
        <taxon>Bacteria</taxon>
        <taxon>Pseudomonadati</taxon>
        <taxon>Pseudomonadota</taxon>
        <taxon>Gammaproteobacteria</taxon>
        <taxon>Oceanospirillales</taxon>
        <taxon>Oceanospirillaceae</taxon>
        <taxon>Oceanobacter</taxon>
    </lineage>
</organism>
<dbReference type="InterPro" id="IPR025110">
    <property type="entry name" value="AMP-bd_C"/>
</dbReference>
<accession>A0ABW8NIK9</accession>
<evidence type="ECO:0000256" key="4">
    <source>
        <dbReference type="ARBA" id="ARBA00022840"/>
    </source>
</evidence>
<comment type="similarity">
    <text evidence="1">Belongs to the ATP-dependent AMP-binding enzyme family.</text>
</comment>
<dbReference type="InterPro" id="IPR000873">
    <property type="entry name" value="AMP-dep_synth/lig_dom"/>
</dbReference>
<keyword evidence="2" id="KW-0436">Ligase</keyword>
<evidence type="ECO:0000313" key="7">
    <source>
        <dbReference type="EMBL" id="MFK4752803.1"/>
    </source>
</evidence>
<evidence type="ECO:0000313" key="8">
    <source>
        <dbReference type="Proteomes" id="UP001620597"/>
    </source>
</evidence>
<comment type="caution">
    <text evidence="7">The sequence shown here is derived from an EMBL/GenBank/DDBJ whole genome shotgun (WGS) entry which is preliminary data.</text>
</comment>
<evidence type="ECO:0000256" key="1">
    <source>
        <dbReference type="ARBA" id="ARBA00006432"/>
    </source>
</evidence>
<sequence>MKNMSIIANIVAEGVAREPDLDVLTFVDGEREEVRTYQQLWDNSQRIALSLKESGIHTGDRIGLLMQNHPEFVETMIAAAILGAVLVPIDPRTRGEKLTFMLNDASCLGVICADYTLQALLECVDAVPSLVFAYVVGENWLAGNSSSITPVSMADALATALPEIELEVMAKDDAAPMQIMYTSGTTGDPKGVIVRHGRFGFVANQGQAVFGYTQQDRPYTGLSLTHGNAQFLTLAPSLKMGLRAVISRRFTKSRLWDIVRHYGCTTFSLLGGMVTAIYSEPQRANDADNPVRLVISAGMPAVLWSDFARRFGVDIFEFYGAMEGGMTINPPGVGPIGSCGRAPSVLKAIVVDEQGNEVPPGVPGEIWFRPADGSPAVVDYFNNAQASAAKVEGGWLRTGDVVTMDADGWVFYQHRKGGGIRHNGDFINPGFVEKVVAEHPDVSDVAAYGIPAASGAPGESDIVIAVVPGKADGFDPQSVFAWCRGRLENNMIPEFIHVMEELPKTATEKVQPRFLVEKFKAGLDPIYRDRIG</sequence>
<dbReference type="EMBL" id="JBBKTX010000011">
    <property type="protein sequence ID" value="MFK4752803.1"/>
    <property type="molecule type" value="Genomic_DNA"/>
</dbReference>
<evidence type="ECO:0000256" key="2">
    <source>
        <dbReference type="ARBA" id="ARBA00022598"/>
    </source>
</evidence>
<name>A0ABW8NIK9_9GAMM</name>
<dbReference type="PANTHER" id="PTHR43107:SF15">
    <property type="entry name" value="FATTY ACID TRANSPORT PROTEIN 3, ISOFORM A"/>
    <property type="match status" value="1"/>
</dbReference>
<dbReference type="Gene3D" id="3.30.300.30">
    <property type="match status" value="1"/>
</dbReference>
<feature type="domain" description="AMP-dependent synthetase/ligase" evidence="5">
    <location>
        <begin position="14"/>
        <end position="369"/>
    </location>
</feature>
<keyword evidence="4" id="KW-0067">ATP-binding</keyword>
<dbReference type="Gene3D" id="3.40.50.12780">
    <property type="entry name" value="N-terminal domain of ligase-like"/>
    <property type="match status" value="1"/>
</dbReference>
<dbReference type="InterPro" id="IPR042099">
    <property type="entry name" value="ANL_N_sf"/>
</dbReference>
<dbReference type="SUPFAM" id="SSF56801">
    <property type="entry name" value="Acetyl-CoA synthetase-like"/>
    <property type="match status" value="1"/>
</dbReference>
<protein>
    <submittedName>
        <fullName evidence="7">AMP-binding protein</fullName>
    </submittedName>
</protein>
<evidence type="ECO:0000259" key="5">
    <source>
        <dbReference type="Pfam" id="PF00501"/>
    </source>
</evidence>
<dbReference type="RefSeq" id="WP_369855872.1">
    <property type="nucleotide sequence ID" value="NZ_JBBKTX010000011.1"/>
</dbReference>
<dbReference type="PANTHER" id="PTHR43107">
    <property type="entry name" value="LONG-CHAIN FATTY ACID TRANSPORT PROTEIN"/>
    <property type="match status" value="1"/>
</dbReference>
<dbReference type="PROSITE" id="PS00455">
    <property type="entry name" value="AMP_BINDING"/>
    <property type="match status" value="1"/>
</dbReference>
<dbReference type="Pfam" id="PF00501">
    <property type="entry name" value="AMP-binding"/>
    <property type="match status" value="1"/>
</dbReference>
<proteinExistence type="inferred from homology"/>
<reference evidence="7 8" key="1">
    <citation type="submission" date="2024-03" db="EMBL/GenBank/DDBJ databases">
        <title>High-quality draft genome sequence of Oceanobacter sp. wDCs-4.</title>
        <authorList>
            <person name="Dong C."/>
        </authorList>
    </citation>
    <scope>NUCLEOTIDE SEQUENCE [LARGE SCALE GENOMIC DNA]</scope>
    <source>
        <strain evidence="8">wDCs-4</strain>
    </source>
</reference>
<evidence type="ECO:0000259" key="6">
    <source>
        <dbReference type="Pfam" id="PF13193"/>
    </source>
</evidence>
<keyword evidence="8" id="KW-1185">Reference proteome</keyword>
<dbReference type="InterPro" id="IPR045851">
    <property type="entry name" value="AMP-bd_C_sf"/>
</dbReference>
<dbReference type="Pfam" id="PF13193">
    <property type="entry name" value="AMP-binding_C"/>
    <property type="match status" value="1"/>
</dbReference>
<dbReference type="Proteomes" id="UP001620597">
    <property type="component" value="Unassembled WGS sequence"/>
</dbReference>
<gene>
    <name evidence="7" type="ORF">WG929_10325</name>
</gene>
<evidence type="ECO:0000256" key="3">
    <source>
        <dbReference type="ARBA" id="ARBA00022741"/>
    </source>
</evidence>
<dbReference type="InterPro" id="IPR020845">
    <property type="entry name" value="AMP-binding_CS"/>
</dbReference>